<dbReference type="eggNOG" id="COG2226">
    <property type="taxonomic scope" value="Bacteria"/>
</dbReference>
<dbReference type="Proteomes" id="UP000010799">
    <property type="component" value="Chromosome"/>
</dbReference>
<dbReference type="EMBL" id="CP003789">
    <property type="protein sequence ID" value="AGA64618.1"/>
    <property type="molecule type" value="Genomic_DNA"/>
</dbReference>
<protein>
    <submittedName>
        <fullName evidence="2">Putative SAM-dependent methyltransferase</fullName>
    </submittedName>
</protein>
<dbReference type="PATRIC" id="fig|1215343.11.peg.638"/>
<evidence type="ECO:0000313" key="2">
    <source>
        <dbReference type="EMBL" id="AGA64618.1"/>
    </source>
</evidence>
<organism evidence="2 3">
    <name type="scientific">Liberibacter crescens (strain BT-1)</name>
    <dbReference type="NCBI Taxonomy" id="1215343"/>
    <lineage>
        <taxon>Bacteria</taxon>
        <taxon>Pseudomonadati</taxon>
        <taxon>Pseudomonadota</taxon>
        <taxon>Alphaproteobacteria</taxon>
        <taxon>Hyphomicrobiales</taxon>
        <taxon>Rhizobiaceae</taxon>
        <taxon>Liberibacter</taxon>
    </lineage>
</organism>
<accession>L0EVD9</accession>
<dbReference type="GO" id="GO:0032259">
    <property type="term" value="P:methylation"/>
    <property type="evidence" value="ECO:0007669"/>
    <property type="project" value="UniProtKB-KW"/>
</dbReference>
<name>L0EVD9_LIBCB</name>
<dbReference type="InterPro" id="IPR013217">
    <property type="entry name" value="Methyltransf_12"/>
</dbReference>
<gene>
    <name evidence="2" type="ordered locus">B488_06260</name>
</gene>
<keyword evidence="2" id="KW-0489">Methyltransferase</keyword>
<dbReference type="KEGG" id="lcc:B488_06260"/>
<dbReference type="Gene3D" id="3.40.50.150">
    <property type="entry name" value="Vaccinia Virus protein VP39"/>
    <property type="match status" value="1"/>
</dbReference>
<dbReference type="SUPFAM" id="SSF53335">
    <property type="entry name" value="S-adenosyl-L-methionine-dependent methyltransferases"/>
    <property type="match status" value="1"/>
</dbReference>
<sequence>MQRKLNHDTQNGSAVYSPLTLKIYDWWVLGFSNSYVWRCPTSSVLLPFFQKYLSANHLDVGVGTGYYLAHSFLFKEQKIALFDLNYNSLEATRNRIKHFQPLLIQEDILNPTEKLGNQKFESISLFYLLHCLPGNMPIKAAAVFDFLRQHLTANGTLYGATILGDQVIHNWLGCRLMNLYNKKGIFDNQHDTLADLEATLSRFFKKISVRQHGKVAMFTAKLPT</sequence>
<proteinExistence type="predicted"/>
<dbReference type="HOGENOM" id="CLU_046029_0_0_5"/>
<dbReference type="InterPro" id="IPR029063">
    <property type="entry name" value="SAM-dependent_MTases_sf"/>
</dbReference>
<evidence type="ECO:0000313" key="3">
    <source>
        <dbReference type="Proteomes" id="UP000010799"/>
    </source>
</evidence>
<dbReference type="InterPro" id="IPR016584">
    <property type="entry name" value="MeTrfase_VrtF"/>
</dbReference>
<dbReference type="PIRSF" id="PIRSF011491">
    <property type="entry name" value="Mtase_YbcY_prd"/>
    <property type="match status" value="1"/>
</dbReference>
<dbReference type="STRING" id="1215343.B488_06260"/>
<dbReference type="AlphaFoldDB" id="L0EVD9"/>
<evidence type="ECO:0000259" key="1">
    <source>
        <dbReference type="Pfam" id="PF08242"/>
    </source>
</evidence>
<keyword evidence="3" id="KW-1185">Reference proteome</keyword>
<dbReference type="GO" id="GO:0008168">
    <property type="term" value="F:methyltransferase activity"/>
    <property type="evidence" value="ECO:0007669"/>
    <property type="project" value="UniProtKB-KW"/>
</dbReference>
<dbReference type="Pfam" id="PF08242">
    <property type="entry name" value="Methyltransf_12"/>
    <property type="match status" value="1"/>
</dbReference>
<feature type="domain" description="Methyltransferase type 12" evidence="1">
    <location>
        <begin position="58"/>
        <end position="157"/>
    </location>
</feature>
<reference evidence="2 3" key="1">
    <citation type="journal article" date="2012" name="Stand. Genomic Sci.">
        <title>Complete genome sequence of Liberibacter crescens BT-1.</title>
        <authorList>
            <person name="Leonard M.T."/>
            <person name="Fagen J.R."/>
            <person name="Davis-Richardson A.G."/>
            <person name="Davis M.J."/>
            <person name="Triplett E.W."/>
        </authorList>
    </citation>
    <scope>NUCLEOTIDE SEQUENCE [LARGE SCALE GENOMIC DNA]</scope>
    <source>
        <strain evidence="2 3">BT-1</strain>
    </source>
</reference>
<keyword evidence="2" id="KW-0808">Transferase</keyword>